<keyword evidence="3" id="KW-1185">Reference proteome</keyword>
<reference evidence="2" key="1">
    <citation type="journal article" date="2021" name="Cell">
        <title>Tracing the genetic footprints of vertebrate landing in non-teleost ray-finned fishes.</title>
        <authorList>
            <person name="Bi X."/>
            <person name="Wang K."/>
            <person name="Yang L."/>
            <person name="Pan H."/>
            <person name="Jiang H."/>
            <person name="Wei Q."/>
            <person name="Fang M."/>
            <person name="Yu H."/>
            <person name="Zhu C."/>
            <person name="Cai Y."/>
            <person name="He Y."/>
            <person name="Gan X."/>
            <person name="Zeng H."/>
            <person name="Yu D."/>
            <person name="Zhu Y."/>
            <person name="Jiang H."/>
            <person name="Qiu Q."/>
            <person name="Yang H."/>
            <person name="Zhang Y.E."/>
            <person name="Wang W."/>
            <person name="Zhu M."/>
            <person name="He S."/>
            <person name="Zhang G."/>
        </authorList>
    </citation>
    <scope>NUCLEOTIDE SEQUENCE</scope>
    <source>
        <strain evidence="2">Pddl_001</strain>
    </source>
</reference>
<dbReference type="SUPFAM" id="SSF49899">
    <property type="entry name" value="Concanavalin A-like lectins/glucanases"/>
    <property type="match status" value="1"/>
</dbReference>
<dbReference type="PROSITE" id="PS50188">
    <property type="entry name" value="B302_SPRY"/>
    <property type="match status" value="1"/>
</dbReference>
<dbReference type="SMART" id="SM00449">
    <property type="entry name" value="SPRY"/>
    <property type="match status" value="1"/>
</dbReference>
<dbReference type="InterPro" id="IPR013320">
    <property type="entry name" value="ConA-like_dom_sf"/>
</dbReference>
<dbReference type="PRINTS" id="PR01407">
    <property type="entry name" value="BUTYPHLNCDUF"/>
</dbReference>
<dbReference type="Proteomes" id="UP001166093">
    <property type="component" value="Unassembled WGS sequence"/>
</dbReference>
<comment type="caution">
    <text evidence="2">The sequence shown here is derived from an EMBL/GenBank/DDBJ whole genome shotgun (WGS) entry which is preliminary data.</text>
</comment>
<sequence>MGEKICWRLGVTGESSQRKGNVIVNPQKSFWTMLWDDETNDFCAATNPVTHLPKNLKPRKVGACLDYEGGQLSFYNVETRSHSYTFTDKLYPLISPGLHYSGKSPAPCIICPHTYTD</sequence>
<accession>A0ABS2YI01</accession>
<evidence type="ECO:0000313" key="2">
    <source>
        <dbReference type="EMBL" id="MBN3286150.1"/>
    </source>
</evidence>
<dbReference type="InterPro" id="IPR003877">
    <property type="entry name" value="SPRY_dom"/>
</dbReference>
<gene>
    <name evidence="2" type="primary">Trim39_6</name>
    <name evidence="2" type="ORF">GTO93_0013029</name>
</gene>
<dbReference type="InterPro" id="IPR050143">
    <property type="entry name" value="TRIM/RBCC"/>
</dbReference>
<dbReference type="InterPro" id="IPR003879">
    <property type="entry name" value="Butyrophylin_SPRY"/>
</dbReference>
<dbReference type="InterPro" id="IPR001870">
    <property type="entry name" value="B30.2/SPRY"/>
</dbReference>
<dbReference type="Gene3D" id="2.60.120.920">
    <property type="match status" value="1"/>
</dbReference>
<protein>
    <submittedName>
        <fullName evidence="2">TRI39 ligase</fullName>
    </submittedName>
</protein>
<dbReference type="Pfam" id="PF00622">
    <property type="entry name" value="SPRY"/>
    <property type="match status" value="1"/>
</dbReference>
<evidence type="ECO:0000313" key="3">
    <source>
        <dbReference type="Proteomes" id="UP001166093"/>
    </source>
</evidence>
<feature type="domain" description="B30.2/SPRY" evidence="1">
    <location>
        <begin position="1"/>
        <end position="117"/>
    </location>
</feature>
<dbReference type="EMBL" id="JAAWVQ010155596">
    <property type="protein sequence ID" value="MBN3286150.1"/>
    <property type="molecule type" value="Genomic_DNA"/>
</dbReference>
<proteinExistence type="predicted"/>
<feature type="non-terminal residue" evidence="2">
    <location>
        <position position="117"/>
    </location>
</feature>
<keyword evidence="2" id="KW-0436">Ligase</keyword>
<dbReference type="GO" id="GO:0016874">
    <property type="term" value="F:ligase activity"/>
    <property type="evidence" value="ECO:0007669"/>
    <property type="project" value="UniProtKB-KW"/>
</dbReference>
<organism evidence="2 3">
    <name type="scientific">Polyodon spathula</name>
    <name type="common">North American paddlefish</name>
    <name type="synonym">Squalus spathula</name>
    <dbReference type="NCBI Taxonomy" id="7913"/>
    <lineage>
        <taxon>Eukaryota</taxon>
        <taxon>Metazoa</taxon>
        <taxon>Chordata</taxon>
        <taxon>Craniata</taxon>
        <taxon>Vertebrata</taxon>
        <taxon>Euteleostomi</taxon>
        <taxon>Actinopterygii</taxon>
        <taxon>Chondrostei</taxon>
        <taxon>Acipenseriformes</taxon>
        <taxon>Polyodontidae</taxon>
        <taxon>Polyodon</taxon>
    </lineage>
</organism>
<name>A0ABS2YI01_POLSP</name>
<dbReference type="PANTHER" id="PTHR24103">
    <property type="entry name" value="E3 UBIQUITIN-PROTEIN LIGASE TRIM"/>
    <property type="match status" value="1"/>
</dbReference>
<dbReference type="InterPro" id="IPR043136">
    <property type="entry name" value="B30.2/SPRY_sf"/>
</dbReference>
<feature type="non-terminal residue" evidence="2">
    <location>
        <position position="1"/>
    </location>
</feature>
<evidence type="ECO:0000259" key="1">
    <source>
        <dbReference type="PROSITE" id="PS50188"/>
    </source>
</evidence>